<proteinExistence type="predicted"/>
<dbReference type="EMBL" id="CP039865">
    <property type="protein sequence ID" value="QCK87995.1"/>
    <property type="molecule type" value="Genomic_DNA"/>
</dbReference>
<dbReference type="NCBIfam" id="TIGR00254">
    <property type="entry name" value="GGDEF"/>
    <property type="match status" value="1"/>
</dbReference>
<accession>A0A4D7QLG8</accession>
<dbReference type="PANTHER" id="PTHR44757:SF2">
    <property type="entry name" value="BIOFILM ARCHITECTURE MAINTENANCE PROTEIN MBAA"/>
    <property type="match status" value="1"/>
</dbReference>
<dbReference type="Pfam" id="PF00563">
    <property type="entry name" value="EAL"/>
    <property type="match status" value="1"/>
</dbReference>
<dbReference type="SUPFAM" id="SSF141868">
    <property type="entry name" value="EAL domain-like"/>
    <property type="match status" value="1"/>
</dbReference>
<feature type="domain" description="GGDEF" evidence="3">
    <location>
        <begin position="303"/>
        <end position="433"/>
    </location>
</feature>
<dbReference type="Proteomes" id="UP000298588">
    <property type="component" value="Chromosome"/>
</dbReference>
<dbReference type="KEGG" id="paqt:E8L99_20680"/>
<feature type="domain" description="EAL" evidence="2">
    <location>
        <begin position="442"/>
        <end position="698"/>
    </location>
</feature>
<dbReference type="Gene3D" id="3.30.70.270">
    <property type="match status" value="1"/>
</dbReference>
<dbReference type="InterPro" id="IPR043128">
    <property type="entry name" value="Rev_trsase/Diguanyl_cyclase"/>
</dbReference>
<sequence>MTMDVPDALPRRPSARSGRFSWRPSTVWHLVGPMIGVIVCGVAAVWLYLPDAMQAAALDAAFRSNIEVAEQIKITRGYYTQNVVAKATASGALTPSAHHVGDPGAIPLPATFVQDISALLARKDTTLSLVSPYPWPHRADREMDPFQRQAWDAFQADPQAVISRTELRGGRRVLRVAVPDRMTTEACVACHNSDLHSPRVGWQLGDVRAVMEVTRVIEPYLAAAEGRSRTILFAIAGIAVVVIIVMMAIATVVARSVRGKQEVDQHVLFLAHHDAMTGALNRSRFVSLLRERTVQSPKAPRTPDIALLYVDVDRFKEVNDRFGHATGDMLIEAVVARLRTLLRHDDLIGRVGGDEFVIARLREVDEPRALQLGGAIVAELERPFLLANHTVNVSASVGVRVGTGPIEDLLRAADIALYRAKSSGRNQAVLFSKDMQDELAIRRDLETTIRDSSLYNRFDLYFQPIHDGADRRLHGFEALLRLPLPGGGFVPPSECIRIAEEIGTIGAIGAWVLNQACLAAARWPDHLSVSVNLSALQFAPSPAGDGLIVDIVRSALATSGLSPHRLALEITETVLMEKTDDVIGQLHGLKALGVTLVLDDFGTGYSSLSYLWKLPFERVKIDRSFVAALNEQSQSAAQIIATILALSHSLGMRVTGEGVENEEQARFLANLHCDQLQGFLFGRAMPQTELAGYMLEWFIAEHLADHLSLSAESPVAAIA</sequence>
<dbReference type="SUPFAM" id="SSF55073">
    <property type="entry name" value="Nucleotide cyclase"/>
    <property type="match status" value="1"/>
</dbReference>
<dbReference type="SMART" id="SM00052">
    <property type="entry name" value="EAL"/>
    <property type="match status" value="1"/>
</dbReference>
<dbReference type="InterPro" id="IPR021796">
    <property type="entry name" value="Tll0287-like_dom"/>
</dbReference>
<keyword evidence="1" id="KW-1133">Transmembrane helix</keyword>
<dbReference type="SMART" id="SM00267">
    <property type="entry name" value="GGDEF"/>
    <property type="match status" value="1"/>
</dbReference>
<dbReference type="CDD" id="cd01949">
    <property type="entry name" value="GGDEF"/>
    <property type="match status" value="1"/>
</dbReference>
<dbReference type="PROSITE" id="PS50883">
    <property type="entry name" value="EAL"/>
    <property type="match status" value="1"/>
</dbReference>
<evidence type="ECO:0000313" key="4">
    <source>
        <dbReference type="EMBL" id="QCK87995.1"/>
    </source>
</evidence>
<reference evidence="4 5" key="1">
    <citation type="submission" date="2019-04" db="EMBL/GenBank/DDBJ databases">
        <title>Phreatobacter aquaticus sp. nov.</title>
        <authorList>
            <person name="Choi A."/>
            <person name="Baek K."/>
        </authorList>
    </citation>
    <scope>NUCLEOTIDE SEQUENCE [LARGE SCALE GENOMIC DNA]</scope>
    <source>
        <strain evidence="4 5">NMCR1094</strain>
    </source>
</reference>
<dbReference type="Pfam" id="PF00990">
    <property type="entry name" value="GGDEF"/>
    <property type="match status" value="1"/>
</dbReference>
<keyword evidence="5" id="KW-1185">Reference proteome</keyword>
<dbReference type="InterPro" id="IPR000160">
    <property type="entry name" value="GGDEF_dom"/>
</dbReference>
<dbReference type="Gene3D" id="3.20.20.450">
    <property type="entry name" value="EAL domain"/>
    <property type="match status" value="1"/>
</dbReference>
<evidence type="ECO:0000256" key="1">
    <source>
        <dbReference type="SAM" id="Phobius"/>
    </source>
</evidence>
<dbReference type="InterPro" id="IPR001633">
    <property type="entry name" value="EAL_dom"/>
</dbReference>
<dbReference type="Pfam" id="PF11845">
    <property type="entry name" value="Tll0287-like"/>
    <property type="match status" value="1"/>
</dbReference>
<dbReference type="CDD" id="cd01948">
    <property type="entry name" value="EAL"/>
    <property type="match status" value="1"/>
</dbReference>
<dbReference type="PANTHER" id="PTHR44757">
    <property type="entry name" value="DIGUANYLATE CYCLASE DGCP"/>
    <property type="match status" value="1"/>
</dbReference>
<dbReference type="InterPro" id="IPR029787">
    <property type="entry name" value="Nucleotide_cyclase"/>
</dbReference>
<evidence type="ECO:0000313" key="5">
    <source>
        <dbReference type="Proteomes" id="UP000298588"/>
    </source>
</evidence>
<dbReference type="InterPro" id="IPR052155">
    <property type="entry name" value="Biofilm_reg_signaling"/>
</dbReference>
<evidence type="ECO:0000259" key="2">
    <source>
        <dbReference type="PROSITE" id="PS50883"/>
    </source>
</evidence>
<protein>
    <submittedName>
        <fullName evidence="4">EAL domain-containing protein</fullName>
    </submittedName>
</protein>
<name>A0A4D7QLG8_9HYPH</name>
<dbReference type="OrthoDB" id="9814202at2"/>
<dbReference type="PROSITE" id="PS50887">
    <property type="entry name" value="GGDEF"/>
    <property type="match status" value="1"/>
</dbReference>
<organism evidence="4 5">
    <name type="scientific">Phreatobacter aquaticus</name>
    <dbReference type="NCBI Taxonomy" id="2570229"/>
    <lineage>
        <taxon>Bacteria</taxon>
        <taxon>Pseudomonadati</taxon>
        <taxon>Pseudomonadota</taxon>
        <taxon>Alphaproteobacteria</taxon>
        <taxon>Hyphomicrobiales</taxon>
        <taxon>Phreatobacteraceae</taxon>
        <taxon>Phreatobacter</taxon>
    </lineage>
</organism>
<feature type="transmembrane region" description="Helical" evidence="1">
    <location>
        <begin position="27"/>
        <end position="49"/>
    </location>
</feature>
<dbReference type="AlphaFoldDB" id="A0A4D7QLG8"/>
<gene>
    <name evidence="4" type="ORF">E8L99_20680</name>
</gene>
<feature type="transmembrane region" description="Helical" evidence="1">
    <location>
        <begin position="231"/>
        <end position="254"/>
    </location>
</feature>
<keyword evidence="1" id="KW-0812">Transmembrane</keyword>
<evidence type="ECO:0000259" key="3">
    <source>
        <dbReference type="PROSITE" id="PS50887"/>
    </source>
</evidence>
<dbReference type="InterPro" id="IPR035919">
    <property type="entry name" value="EAL_sf"/>
</dbReference>
<keyword evidence="1" id="KW-0472">Membrane</keyword>